<dbReference type="PANTHER" id="PTHR36573">
    <property type="entry name" value="INTERMEMBRANE PHOSPHOLIPID TRANSPORT SYSTEM BINDING PROTEIN MLAC"/>
    <property type="match status" value="1"/>
</dbReference>
<dbReference type="InterPro" id="IPR008869">
    <property type="entry name" value="MlaC/ttg2D"/>
</dbReference>
<dbReference type="PATRIC" id="fig|1461581.3.peg.161"/>
<organism evidence="2">
    <name type="scientific">Pseudomonas saudimassiliensis</name>
    <dbReference type="NCBI Taxonomy" id="1461581"/>
    <lineage>
        <taxon>Bacteria</taxon>
        <taxon>Pseudomonadati</taxon>
        <taxon>Pseudomonadota</taxon>
        <taxon>Gammaproteobacteria</taxon>
        <taxon>Pseudomonadales</taxon>
        <taxon>Pseudomonadaceae</taxon>
        <taxon>Pseudomonas</taxon>
    </lineage>
</organism>
<evidence type="ECO:0000256" key="1">
    <source>
        <dbReference type="SAM" id="SignalP"/>
    </source>
</evidence>
<keyword evidence="1" id="KW-0732">Signal</keyword>
<reference evidence="2" key="1">
    <citation type="submission" date="2014-07" db="EMBL/GenBank/DDBJ databases">
        <authorList>
            <person name="Urmite Genomes Urmite Genomes"/>
        </authorList>
    </citation>
    <scope>NUCLEOTIDE SEQUENCE</scope>
    <source>
        <strain evidence="2">12M76_air</strain>
    </source>
</reference>
<dbReference type="PIRSF" id="PIRSF004649">
    <property type="entry name" value="MlaC"/>
    <property type="match status" value="1"/>
</dbReference>
<sequence length="215" mass="24117">MRNVMTWGLALLLSMPLLAHAAAATPQQVVEDTSVRVMEVLDANRDLYKQDSNAFLEGLNEILDPVVDFHGIARSVMTVRYSRSATDEQMERFIDTFKRSMVEFYGNALLEFNSGKINVLPPAKGSQQTDQRASVDMEVQANDGNVYKVTYTMANIDGQWKVRNVIVEGINIGLLFRDQFAQAMQTHRNDLDAVIDNWGGVVAKSREIVEEETGE</sequence>
<dbReference type="EMBL" id="LK391969">
    <property type="protein sequence ID" value="CEF25264.1"/>
    <property type="molecule type" value="Genomic_DNA"/>
</dbReference>
<dbReference type="Gene3D" id="3.10.450.710">
    <property type="entry name" value="Tgt2/MlaC"/>
    <property type="match status" value="1"/>
</dbReference>
<dbReference type="PANTHER" id="PTHR36573:SF1">
    <property type="entry name" value="INTERMEMBRANE PHOSPHOLIPID TRANSPORT SYSTEM BINDING PROTEIN MLAC"/>
    <property type="match status" value="1"/>
</dbReference>
<name>A0A078M800_9PSED</name>
<protein>
    <submittedName>
        <fullName evidence="2">Toluene tolerance</fullName>
    </submittedName>
</protein>
<dbReference type="AlphaFoldDB" id="A0A078M800"/>
<proteinExistence type="predicted"/>
<feature type="chain" id="PRO_5007377809" evidence="1">
    <location>
        <begin position="22"/>
        <end position="215"/>
    </location>
</feature>
<dbReference type="RefSeq" id="WP_044497781.1">
    <property type="nucleotide sequence ID" value="NZ_LK391969.1"/>
</dbReference>
<dbReference type="Pfam" id="PF05494">
    <property type="entry name" value="MlaC"/>
    <property type="match status" value="1"/>
</dbReference>
<gene>
    <name evidence="2" type="ORF">BN1049_00166</name>
</gene>
<dbReference type="OrthoDB" id="9787053at2"/>
<feature type="signal peptide" evidence="1">
    <location>
        <begin position="1"/>
        <end position="21"/>
    </location>
</feature>
<dbReference type="EMBL" id="LM997413">
    <property type="protein sequence ID" value="CEA00781.1"/>
    <property type="molecule type" value="Genomic_DNA"/>
</dbReference>
<evidence type="ECO:0000313" key="2">
    <source>
        <dbReference type="EMBL" id="CEA00781.1"/>
    </source>
</evidence>
<dbReference type="InterPro" id="IPR042245">
    <property type="entry name" value="Tgt2/MlaC_sf"/>
</dbReference>
<accession>A0A078M800</accession>